<gene>
    <name evidence="3" type="ORF">Acor_58400</name>
</gene>
<reference evidence="3 4" key="1">
    <citation type="submission" date="2019-10" db="EMBL/GenBank/DDBJ databases">
        <title>Whole genome shotgun sequence of Acrocarpospora corrugata NBRC 13972.</title>
        <authorList>
            <person name="Ichikawa N."/>
            <person name="Kimura A."/>
            <person name="Kitahashi Y."/>
            <person name="Komaki H."/>
            <person name="Oguchi A."/>
        </authorList>
    </citation>
    <scope>NUCLEOTIDE SEQUENCE [LARGE SCALE GENOMIC DNA]</scope>
    <source>
        <strain evidence="3 4">NBRC 13972</strain>
    </source>
</reference>
<feature type="transmembrane region" description="Helical" evidence="1">
    <location>
        <begin position="638"/>
        <end position="663"/>
    </location>
</feature>
<evidence type="ECO:0000256" key="1">
    <source>
        <dbReference type="SAM" id="Phobius"/>
    </source>
</evidence>
<keyword evidence="2" id="KW-0732">Signal</keyword>
<keyword evidence="1" id="KW-0812">Transmembrane</keyword>
<dbReference type="EMBL" id="BLAD01000072">
    <property type="protein sequence ID" value="GES03774.1"/>
    <property type="molecule type" value="Genomic_DNA"/>
</dbReference>
<keyword evidence="1" id="KW-0472">Membrane</keyword>
<accession>A0A5M3W4T1</accession>
<comment type="caution">
    <text evidence="3">The sequence shown here is derived from an EMBL/GenBank/DDBJ whole genome shotgun (WGS) entry which is preliminary data.</text>
</comment>
<keyword evidence="1" id="KW-1133">Transmembrane helix</keyword>
<dbReference type="AlphaFoldDB" id="A0A5M3W4T1"/>
<protein>
    <recommendedName>
        <fullName evidence="5">Glycoprotein</fullName>
    </recommendedName>
</protein>
<proteinExistence type="predicted"/>
<feature type="chain" id="PRO_5039311689" description="Glycoprotein" evidence="2">
    <location>
        <begin position="22"/>
        <end position="686"/>
    </location>
</feature>
<dbReference type="Proteomes" id="UP000334990">
    <property type="component" value="Unassembled WGS sequence"/>
</dbReference>
<evidence type="ECO:0000313" key="4">
    <source>
        <dbReference type="Proteomes" id="UP000334990"/>
    </source>
</evidence>
<organism evidence="3 4">
    <name type="scientific">Acrocarpospora corrugata</name>
    <dbReference type="NCBI Taxonomy" id="35763"/>
    <lineage>
        <taxon>Bacteria</taxon>
        <taxon>Bacillati</taxon>
        <taxon>Actinomycetota</taxon>
        <taxon>Actinomycetes</taxon>
        <taxon>Streptosporangiales</taxon>
        <taxon>Streptosporangiaceae</taxon>
        <taxon>Acrocarpospora</taxon>
    </lineage>
</organism>
<dbReference type="OrthoDB" id="3797035at2"/>
<dbReference type="InterPro" id="IPR046112">
    <property type="entry name" value="DUF6049"/>
</dbReference>
<keyword evidence="4" id="KW-1185">Reference proteome</keyword>
<dbReference type="Pfam" id="PF19516">
    <property type="entry name" value="DUF6049"/>
    <property type="match status" value="1"/>
</dbReference>
<dbReference type="RefSeq" id="WP_155339905.1">
    <property type="nucleotide sequence ID" value="NZ_BAAABN010000057.1"/>
</dbReference>
<evidence type="ECO:0000313" key="3">
    <source>
        <dbReference type="EMBL" id="GES03774.1"/>
    </source>
</evidence>
<evidence type="ECO:0000256" key="2">
    <source>
        <dbReference type="SAM" id="SignalP"/>
    </source>
</evidence>
<feature type="signal peptide" evidence="2">
    <location>
        <begin position="1"/>
        <end position="21"/>
    </location>
</feature>
<name>A0A5M3W4T1_9ACTN</name>
<evidence type="ECO:0008006" key="5">
    <source>
        <dbReference type="Google" id="ProtNLM"/>
    </source>
</evidence>
<sequence length="686" mass="72429">MRRLVSFLTAAWLVAPGLAHPANATRAATAANGLVLTEISPESPQDPRAPITIAGEVTGTPQSIVKVRFRYGSNNPLRSRADMDAHATGQADYTSGYDTRIQNAALDPNGKLPFTVDFTPGQLGLTRAGVYPLTIEVLDGFTEQPLAAVHTFLTYLPPGTKLPKTRVAVALPLIGRQHQADDGVFLDENLLGDGRLANVLKLAETVDKNVTWFVDPALLDDAQRLAQTHKGKTSTDRKADPKAGAWLAAVRAALADNPVLATPYGDPDVAGLVHNGLDDATGQAVAQGSTVASQLLKRQIPATTVWPAGGLIDRDGLDELAVNGTRSVLLTGSALPPINPAEAATAAPAAPLDTVKGQVTAQLADPVLGQLLSSDTKAPGAALAIRQRFLAETAMISLSQPPNRAGSVIVAPATRTWNPDPAFIAELLKPLPWTRPITLDSVKPDRTVRAELAYPAQARQGELSKAYLTSVRKLARKVDTATQVPASGVRIFETAVLRLASASWRGQKAEREAAAYVAKVEAAVDARMAQVSVARPDDPRSIAGENGRIPVTVTNEMDEDVEIAIRVKSTQPDLLAVEGPAGVLETTSVTVTKGKTWSFDVPVTVRGDGGQATLNVQLLNREGRVFGKPAKLTVSATGYGGIALVIVGAAVVIMLAAVVMRIVRRRSTKRPLLPAPVREHGEPQEA</sequence>